<dbReference type="Gene3D" id="3.30.710.10">
    <property type="entry name" value="Potassium Channel Kv1.1, Chain A"/>
    <property type="match status" value="1"/>
</dbReference>
<protein>
    <recommendedName>
        <fullName evidence="1">TLDc domain-containing protein</fullName>
    </recommendedName>
</protein>
<evidence type="ECO:0000313" key="2">
    <source>
        <dbReference type="EMBL" id="RIA78887.1"/>
    </source>
</evidence>
<dbReference type="OrthoDB" id="2324840at2759"/>
<dbReference type="PROSITE" id="PS51886">
    <property type="entry name" value="TLDC"/>
    <property type="match status" value="1"/>
</dbReference>
<accession>A0A397S4I2</accession>
<dbReference type="Pfam" id="PF07534">
    <property type="entry name" value="TLD"/>
    <property type="match status" value="1"/>
</dbReference>
<organism evidence="2 3">
    <name type="scientific">Glomus cerebriforme</name>
    <dbReference type="NCBI Taxonomy" id="658196"/>
    <lineage>
        <taxon>Eukaryota</taxon>
        <taxon>Fungi</taxon>
        <taxon>Fungi incertae sedis</taxon>
        <taxon>Mucoromycota</taxon>
        <taxon>Glomeromycotina</taxon>
        <taxon>Glomeromycetes</taxon>
        <taxon>Glomerales</taxon>
        <taxon>Glomeraceae</taxon>
        <taxon>Glomus</taxon>
    </lineage>
</organism>
<reference evidence="2 3" key="1">
    <citation type="submission" date="2018-06" db="EMBL/GenBank/DDBJ databases">
        <title>Comparative genomics reveals the genomic features of Rhizophagus irregularis, R. cerebriforme, R. diaphanum and Gigaspora rosea, and their symbiotic lifestyle signature.</title>
        <authorList>
            <person name="Morin E."/>
            <person name="San Clemente H."/>
            <person name="Chen E.C.H."/>
            <person name="De La Providencia I."/>
            <person name="Hainaut M."/>
            <person name="Kuo A."/>
            <person name="Kohler A."/>
            <person name="Murat C."/>
            <person name="Tang N."/>
            <person name="Roy S."/>
            <person name="Loubradou J."/>
            <person name="Henrissat B."/>
            <person name="Grigoriev I.V."/>
            <person name="Corradi N."/>
            <person name="Roux C."/>
            <person name="Martin F.M."/>
        </authorList>
    </citation>
    <scope>NUCLEOTIDE SEQUENCE [LARGE SCALE GENOMIC DNA]</scope>
    <source>
        <strain evidence="2 3">DAOM 227022</strain>
    </source>
</reference>
<feature type="domain" description="TLDc" evidence="1">
    <location>
        <begin position="223"/>
        <end position="343"/>
    </location>
</feature>
<dbReference type="InterPro" id="IPR011333">
    <property type="entry name" value="SKP1/BTB/POZ_sf"/>
</dbReference>
<dbReference type="InterPro" id="IPR006571">
    <property type="entry name" value="TLDc_dom"/>
</dbReference>
<dbReference type="AlphaFoldDB" id="A0A397S4I2"/>
<sequence length="343" mass="40500">MSFDYWQELVSDYEKLLETGKGHDMIIYAGENENESEIYVHSNILRTRYIYCGKIDLTKLDGLNILKLLIAVDELNIQTLINCTQNYLIENESEVIYQNVVEILELAYQPHVIEMLLKRDDLDLEEIVVWDNLITWCHVQHPTIPRDATNWNKEQITIMERVLNRFIPLIRFYQISSNDFFYKVLPYKKLLPKKLIYDILEFHLSSSKDLNVACKQLPRQMKNLVDYRHFIIFASWIDRKNTPYYNRTNMPYSFNLLYRASQDGMGLEEFHEKCDNKEKTLVVAKVKDSEQLVGGYNPLVWDKNGGWENGENSFLFSFVNRKKIETAKLGINNNKEDQEIIGN</sequence>
<feature type="non-terminal residue" evidence="2">
    <location>
        <position position="343"/>
    </location>
</feature>
<comment type="caution">
    <text evidence="2">The sequence shown here is derived from an EMBL/GenBank/DDBJ whole genome shotgun (WGS) entry which is preliminary data.</text>
</comment>
<dbReference type="EMBL" id="QKYT01001881">
    <property type="protein sequence ID" value="RIA78887.1"/>
    <property type="molecule type" value="Genomic_DNA"/>
</dbReference>
<evidence type="ECO:0000259" key="1">
    <source>
        <dbReference type="PROSITE" id="PS51886"/>
    </source>
</evidence>
<proteinExistence type="predicted"/>
<evidence type="ECO:0000313" key="3">
    <source>
        <dbReference type="Proteomes" id="UP000265703"/>
    </source>
</evidence>
<dbReference type="Proteomes" id="UP000265703">
    <property type="component" value="Unassembled WGS sequence"/>
</dbReference>
<gene>
    <name evidence="2" type="ORF">C1645_746273</name>
</gene>
<name>A0A397S4I2_9GLOM</name>
<keyword evidence="3" id="KW-1185">Reference proteome</keyword>